<dbReference type="Proteomes" id="UP000619265">
    <property type="component" value="Unassembled WGS sequence"/>
</dbReference>
<sequence length="173" mass="19481">QTSRAIRWKPPVGETVKVNWDAAWMIDEYRCGIEVVIRDRCGEVLASLCCPKQNVADPAVAEIYALWRAMKLCVELNLSMVQLDGDALSVVQAVNNNAASWDWNGQLIDGLKIVLKNRMHRAVLHVNRACNSVAHSLAKSALYVKEELVWMEDYPQEIRNLVEVDKVCNSTDS</sequence>
<dbReference type="Gramene" id="Jr_Scaffold_20523_00020_p1">
    <property type="protein sequence ID" value="cds.Jr_Scaffold_20523_00020_p1"/>
    <property type="gene ID" value="Jr_Scaffold_20523_00020"/>
</dbReference>
<organism evidence="2 3">
    <name type="scientific">Juglans regia</name>
    <name type="common">English walnut</name>
    <dbReference type="NCBI Taxonomy" id="51240"/>
    <lineage>
        <taxon>Eukaryota</taxon>
        <taxon>Viridiplantae</taxon>
        <taxon>Streptophyta</taxon>
        <taxon>Embryophyta</taxon>
        <taxon>Tracheophyta</taxon>
        <taxon>Spermatophyta</taxon>
        <taxon>Magnoliopsida</taxon>
        <taxon>eudicotyledons</taxon>
        <taxon>Gunneridae</taxon>
        <taxon>Pentapetalae</taxon>
        <taxon>rosids</taxon>
        <taxon>fabids</taxon>
        <taxon>Fagales</taxon>
        <taxon>Juglandaceae</taxon>
        <taxon>Juglans</taxon>
    </lineage>
</organism>
<evidence type="ECO:0000259" key="1">
    <source>
        <dbReference type="Pfam" id="PF13456"/>
    </source>
</evidence>
<dbReference type="GO" id="GO:0003676">
    <property type="term" value="F:nucleic acid binding"/>
    <property type="evidence" value="ECO:0007669"/>
    <property type="project" value="InterPro"/>
</dbReference>
<evidence type="ECO:0000313" key="3">
    <source>
        <dbReference type="Proteomes" id="UP000619265"/>
    </source>
</evidence>
<dbReference type="EMBL" id="LIHL02019356">
    <property type="protein sequence ID" value="KAF5441808.1"/>
    <property type="molecule type" value="Genomic_DNA"/>
</dbReference>
<protein>
    <recommendedName>
        <fullName evidence="1">RNase H type-1 domain-containing protein</fullName>
    </recommendedName>
</protein>
<dbReference type="InterPro" id="IPR044730">
    <property type="entry name" value="RNase_H-like_dom_plant"/>
</dbReference>
<proteinExistence type="predicted"/>
<dbReference type="InterPro" id="IPR052929">
    <property type="entry name" value="RNase_H-like_EbsB-rel"/>
</dbReference>
<name>A0A833TLE4_JUGRE</name>
<dbReference type="PANTHER" id="PTHR47074:SF48">
    <property type="entry name" value="POLYNUCLEOTIDYL TRANSFERASE, RIBONUCLEASE H-LIKE SUPERFAMILY PROTEIN"/>
    <property type="match status" value="1"/>
</dbReference>
<dbReference type="InterPro" id="IPR012337">
    <property type="entry name" value="RNaseH-like_sf"/>
</dbReference>
<dbReference type="PANTHER" id="PTHR47074">
    <property type="entry name" value="BNAC02G40300D PROTEIN"/>
    <property type="match status" value="1"/>
</dbReference>
<dbReference type="Pfam" id="PF13456">
    <property type="entry name" value="RVT_3"/>
    <property type="match status" value="1"/>
</dbReference>
<dbReference type="GO" id="GO:0004523">
    <property type="term" value="F:RNA-DNA hybrid ribonuclease activity"/>
    <property type="evidence" value="ECO:0007669"/>
    <property type="project" value="InterPro"/>
</dbReference>
<dbReference type="AlphaFoldDB" id="A0A833TLE4"/>
<dbReference type="InterPro" id="IPR002156">
    <property type="entry name" value="RNaseH_domain"/>
</dbReference>
<feature type="non-terminal residue" evidence="2">
    <location>
        <position position="1"/>
    </location>
</feature>
<dbReference type="CDD" id="cd06222">
    <property type="entry name" value="RNase_H_like"/>
    <property type="match status" value="1"/>
</dbReference>
<dbReference type="Gene3D" id="3.30.420.10">
    <property type="entry name" value="Ribonuclease H-like superfamily/Ribonuclease H"/>
    <property type="match status" value="1"/>
</dbReference>
<dbReference type="SUPFAM" id="SSF53098">
    <property type="entry name" value="Ribonuclease H-like"/>
    <property type="match status" value="1"/>
</dbReference>
<feature type="domain" description="RNase H type-1" evidence="1">
    <location>
        <begin position="19"/>
        <end position="141"/>
    </location>
</feature>
<accession>A0A833TLE4</accession>
<reference evidence="2" key="1">
    <citation type="submission" date="2015-10" db="EMBL/GenBank/DDBJ databases">
        <authorList>
            <person name="Martinez-Garcia P.J."/>
            <person name="Crepeau M.W."/>
            <person name="Puiu D."/>
            <person name="Gonzalez-Ibeas D."/>
            <person name="Whalen J."/>
            <person name="Stevens K."/>
            <person name="Paul R."/>
            <person name="Butterfield T."/>
            <person name="Britton M."/>
            <person name="Reagan R."/>
            <person name="Chakraborty S."/>
            <person name="Walawage S.L."/>
            <person name="Vasquez-Gross H.A."/>
            <person name="Cardeno C."/>
            <person name="Famula R."/>
            <person name="Pratt K."/>
            <person name="Kuruganti S."/>
            <person name="Aradhya M.K."/>
            <person name="Leslie C.A."/>
            <person name="Dandekar A.M."/>
            <person name="Salzberg S.L."/>
            <person name="Wegrzyn J.L."/>
            <person name="Langley C.H."/>
            <person name="Neale D.B."/>
        </authorList>
    </citation>
    <scope>NUCLEOTIDE SEQUENCE</scope>
    <source>
        <tissue evidence="2">Leaves</tissue>
    </source>
</reference>
<evidence type="ECO:0000313" key="2">
    <source>
        <dbReference type="EMBL" id="KAF5441808.1"/>
    </source>
</evidence>
<dbReference type="InterPro" id="IPR036397">
    <property type="entry name" value="RNaseH_sf"/>
</dbReference>
<comment type="caution">
    <text evidence="2">The sequence shown here is derived from an EMBL/GenBank/DDBJ whole genome shotgun (WGS) entry which is preliminary data.</text>
</comment>
<reference evidence="2" key="2">
    <citation type="submission" date="2020-03" db="EMBL/GenBank/DDBJ databases">
        <title>Walnut 2.0.</title>
        <authorList>
            <person name="Marrano A."/>
            <person name="Britton M."/>
            <person name="Zimin A.V."/>
            <person name="Zaini P.A."/>
            <person name="Workman R."/>
            <person name="Puiu D."/>
            <person name="Bianco L."/>
            <person name="Allen B.J."/>
            <person name="Troggio M."/>
            <person name="Leslie C.A."/>
            <person name="Timp W."/>
            <person name="Dendekar A."/>
            <person name="Salzberg S.L."/>
            <person name="Neale D.B."/>
        </authorList>
    </citation>
    <scope>NUCLEOTIDE SEQUENCE</scope>
    <source>
        <tissue evidence="2">Leaves</tissue>
    </source>
</reference>
<gene>
    <name evidence="2" type="ORF">F2P56_036977</name>
</gene>